<keyword evidence="3" id="KW-0808">Transferase</keyword>
<evidence type="ECO:0000256" key="1">
    <source>
        <dbReference type="ARBA" id="ARBA00004141"/>
    </source>
</evidence>
<evidence type="ECO:0000256" key="16">
    <source>
        <dbReference type="SAM" id="Phobius"/>
    </source>
</evidence>
<sequence length="385" mass="40006">MSTAAAPSRQPVARPHADRAIIWGVLALCAVGVVAVYSAVSFLAETKSGGDTERFLFRHLLRVGLALGAAGVLSLVDYRRLARVSKLALLGSLALLVAVQVMGAVTNGAQRWIELGPISFQPSDLAKVALIVHVAVLLAKKQAYIGDLGRGFAPLLAWIAPTILLIGMEDLSTAAVLSATMGAMLFVGRVRVLHMAAVALAGLVLAVGFLSSSPQRAARLEAWTGVELFASNDEAVEISAQDENYQADQARIAFAMGGVAGVGPGKSLQRDFLPAPYNDFIFAIIAEEYGLVGAGVVLFVFVWLLGRGFLRVAKNAPDPLGLFLATGLTTAVVLGGFVNAAVATGLLPVTGLAMPFVSYGGTSMIATGAMVGILLNVSRHSKTTA</sequence>
<comment type="catalytic activity">
    <reaction evidence="15">
        <text>[GlcNAc-(1-&gt;4)-Mur2Ac(oyl-L-Ala-gamma-D-Glu-L-Lys-D-Ala-D-Ala)](n)-di-trans,octa-cis-undecaprenyl diphosphate + beta-D-GlcNAc-(1-&gt;4)-Mur2Ac(oyl-L-Ala-gamma-D-Glu-L-Lys-D-Ala-D-Ala)-di-trans,octa-cis-undecaprenyl diphosphate = [GlcNAc-(1-&gt;4)-Mur2Ac(oyl-L-Ala-gamma-D-Glu-L-Lys-D-Ala-D-Ala)](n+1)-di-trans,octa-cis-undecaprenyl diphosphate + di-trans,octa-cis-undecaprenyl diphosphate + H(+)</text>
        <dbReference type="Rhea" id="RHEA:23708"/>
        <dbReference type="Rhea" id="RHEA-COMP:9602"/>
        <dbReference type="Rhea" id="RHEA-COMP:9603"/>
        <dbReference type="ChEBI" id="CHEBI:15378"/>
        <dbReference type="ChEBI" id="CHEBI:58405"/>
        <dbReference type="ChEBI" id="CHEBI:60033"/>
        <dbReference type="ChEBI" id="CHEBI:78435"/>
        <dbReference type="EC" id="2.4.99.28"/>
    </reaction>
</comment>
<dbReference type="PANTHER" id="PTHR30474:SF2">
    <property type="entry name" value="PEPTIDOGLYCAN GLYCOSYLTRANSFERASE FTSW-RELATED"/>
    <property type="match status" value="1"/>
</dbReference>
<feature type="transmembrane region" description="Helical" evidence="16">
    <location>
        <begin position="289"/>
        <end position="310"/>
    </location>
</feature>
<evidence type="ECO:0000256" key="7">
    <source>
        <dbReference type="ARBA" id="ARBA00022989"/>
    </source>
</evidence>
<dbReference type="EMBL" id="JAVRHT010000001">
    <property type="protein sequence ID" value="MDT0630211.1"/>
    <property type="molecule type" value="Genomic_DNA"/>
</dbReference>
<evidence type="ECO:0000256" key="15">
    <source>
        <dbReference type="ARBA" id="ARBA00049902"/>
    </source>
</evidence>
<evidence type="ECO:0000256" key="4">
    <source>
        <dbReference type="ARBA" id="ARBA00022692"/>
    </source>
</evidence>
<dbReference type="InterPro" id="IPR018365">
    <property type="entry name" value="Cell_cycle_FtsW-rel_CS"/>
</dbReference>
<dbReference type="PANTHER" id="PTHR30474">
    <property type="entry name" value="CELL CYCLE PROTEIN"/>
    <property type="match status" value="1"/>
</dbReference>
<comment type="caution">
    <text evidence="17">The sequence shown here is derived from an EMBL/GenBank/DDBJ whole genome shotgun (WGS) entry which is preliminary data.</text>
</comment>
<organism evidence="17 18">
    <name type="scientific">Rubrivirga litoralis</name>
    <dbReference type="NCBI Taxonomy" id="3075598"/>
    <lineage>
        <taxon>Bacteria</taxon>
        <taxon>Pseudomonadati</taxon>
        <taxon>Rhodothermota</taxon>
        <taxon>Rhodothermia</taxon>
        <taxon>Rhodothermales</taxon>
        <taxon>Rubricoccaceae</taxon>
        <taxon>Rubrivirga</taxon>
    </lineage>
</organism>
<evidence type="ECO:0000256" key="11">
    <source>
        <dbReference type="ARBA" id="ARBA00038053"/>
    </source>
</evidence>
<dbReference type="RefSeq" id="WP_311661172.1">
    <property type="nucleotide sequence ID" value="NZ_JAVRHT010000001.1"/>
</dbReference>
<evidence type="ECO:0000256" key="3">
    <source>
        <dbReference type="ARBA" id="ARBA00022679"/>
    </source>
</evidence>
<evidence type="ECO:0000256" key="9">
    <source>
        <dbReference type="ARBA" id="ARBA00032370"/>
    </source>
</evidence>
<reference evidence="17 18" key="1">
    <citation type="submission" date="2023-09" db="EMBL/GenBank/DDBJ databases">
        <authorList>
            <person name="Rey-Velasco X."/>
        </authorList>
    </citation>
    <scope>NUCLEOTIDE SEQUENCE [LARGE SCALE GENOMIC DNA]</scope>
    <source>
        <strain evidence="17 18">F394</strain>
    </source>
</reference>
<feature type="transmembrane region" description="Helical" evidence="16">
    <location>
        <begin position="87"/>
        <end position="105"/>
    </location>
</feature>
<evidence type="ECO:0000256" key="5">
    <source>
        <dbReference type="ARBA" id="ARBA00022960"/>
    </source>
</evidence>
<evidence type="ECO:0000256" key="14">
    <source>
        <dbReference type="ARBA" id="ARBA00044770"/>
    </source>
</evidence>
<protein>
    <recommendedName>
        <fullName evidence="12">Probable peptidoglycan glycosyltransferase FtsW</fullName>
        <ecNumber evidence="14">2.4.99.28</ecNumber>
    </recommendedName>
    <alternativeName>
        <fullName evidence="13">Cell division protein FtsW</fullName>
    </alternativeName>
    <alternativeName>
        <fullName evidence="10">Cell wall polymerase</fullName>
    </alternativeName>
    <alternativeName>
        <fullName evidence="9">Peptidoglycan polymerase</fullName>
    </alternativeName>
</protein>
<evidence type="ECO:0000256" key="12">
    <source>
        <dbReference type="ARBA" id="ARBA00041185"/>
    </source>
</evidence>
<feature type="transmembrane region" description="Helical" evidence="16">
    <location>
        <begin position="356"/>
        <end position="377"/>
    </location>
</feature>
<comment type="similarity">
    <text evidence="11">Belongs to the SEDS family. FtsW subfamily.</text>
</comment>
<dbReference type="Pfam" id="PF01098">
    <property type="entry name" value="FTSW_RODA_SPOVE"/>
    <property type="match status" value="1"/>
</dbReference>
<keyword evidence="8 16" id="KW-0472">Membrane</keyword>
<name>A0ABU3BLR4_9BACT</name>
<evidence type="ECO:0000256" key="13">
    <source>
        <dbReference type="ARBA" id="ARBA00041418"/>
    </source>
</evidence>
<evidence type="ECO:0000256" key="10">
    <source>
        <dbReference type="ARBA" id="ARBA00033270"/>
    </source>
</evidence>
<dbReference type="PROSITE" id="PS00428">
    <property type="entry name" value="FTSW_RODA_SPOVE"/>
    <property type="match status" value="1"/>
</dbReference>
<keyword evidence="7 16" id="KW-1133">Transmembrane helix</keyword>
<feature type="transmembrane region" description="Helical" evidence="16">
    <location>
        <begin position="155"/>
        <end position="186"/>
    </location>
</feature>
<feature type="transmembrane region" description="Helical" evidence="16">
    <location>
        <begin position="192"/>
        <end position="210"/>
    </location>
</feature>
<accession>A0ABU3BLR4</accession>
<evidence type="ECO:0000313" key="17">
    <source>
        <dbReference type="EMBL" id="MDT0630211.1"/>
    </source>
</evidence>
<keyword evidence="6" id="KW-0573">Peptidoglycan synthesis</keyword>
<feature type="transmembrane region" description="Helical" evidence="16">
    <location>
        <begin position="21"/>
        <end position="44"/>
    </location>
</feature>
<keyword evidence="2" id="KW-0328">Glycosyltransferase</keyword>
<dbReference type="InterPro" id="IPR001182">
    <property type="entry name" value="FtsW/RodA"/>
</dbReference>
<keyword evidence="18" id="KW-1185">Reference proteome</keyword>
<proteinExistence type="inferred from homology"/>
<evidence type="ECO:0000313" key="18">
    <source>
        <dbReference type="Proteomes" id="UP001267426"/>
    </source>
</evidence>
<keyword evidence="5" id="KW-0133">Cell shape</keyword>
<gene>
    <name evidence="17" type="ORF">RM540_00485</name>
</gene>
<dbReference type="EC" id="2.4.99.28" evidence="14"/>
<comment type="subcellular location">
    <subcellularLocation>
        <location evidence="1">Membrane</location>
        <topology evidence="1">Multi-pass membrane protein</topology>
    </subcellularLocation>
</comment>
<evidence type="ECO:0000256" key="2">
    <source>
        <dbReference type="ARBA" id="ARBA00022676"/>
    </source>
</evidence>
<feature type="transmembrane region" description="Helical" evidence="16">
    <location>
        <begin position="56"/>
        <end position="75"/>
    </location>
</feature>
<keyword evidence="4 16" id="KW-0812">Transmembrane</keyword>
<evidence type="ECO:0000256" key="6">
    <source>
        <dbReference type="ARBA" id="ARBA00022984"/>
    </source>
</evidence>
<evidence type="ECO:0000256" key="8">
    <source>
        <dbReference type="ARBA" id="ARBA00023136"/>
    </source>
</evidence>
<feature type="transmembrane region" description="Helical" evidence="16">
    <location>
        <begin position="322"/>
        <end position="344"/>
    </location>
</feature>
<dbReference type="Proteomes" id="UP001267426">
    <property type="component" value="Unassembled WGS sequence"/>
</dbReference>